<dbReference type="OrthoDB" id="5230713at2759"/>
<proteinExistence type="predicted"/>
<keyword evidence="3" id="KW-1185">Reference proteome</keyword>
<dbReference type="EMBL" id="JAATWM020000049">
    <property type="protein sequence ID" value="KAF9870907.1"/>
    <property type="molecule type" value="Genomic_DNA"/>
</dbReference>
<dbReference type="AlphaFoldDB" id="A0A9P6HVU5"/>
<organism evidence="2 3">
    <name type="scientific">Colletotrichum karsti</name>
    <dbReference type="NCBI Taxonomy" id="1095194"/>
    <lineage>
        <taxon>Eukaryota</taxon>
        <taxon>Fungi</taxon>
        <taxon>Dikarya</taxon>
        <taxon>Ascomycota</taxon>
        <taxon>Pezizomycotina</taxon>
        <taxon>Sordariomycetes</taxon>
        <taxon>Hypocreomycetidae</taxon>
        <taxon>Glomerellales</taxon>
        <taxon>Glomerellaceae</taxon>
        <taxon>Colletotrichum</taxon>
        <taxon>Colletotrichum boninense species complex</taxon>
    </lineage>
</organism>
<sequence>MAQFLNESASTVSMADHQEVRGSCYSAHRELGAVAFILPVDYPKPPQKSVNEQDNKMDQCNDHVSVLSGSTTFYASTEVSVSTAVSSKSLQWPRWWPKGAQEKQERREQEEREAIGHRVVAEQREEERRESINEAVEFLEQFVRNRWPNNFENGQVKIHCDLTMDEIEEIGRMNKVDGTQQCRDLFTAPFIHDAMGRALYEILSAQFPKEGLDMITEEEDAVLMTEEDLAIGSVPSRTADRKMEKRKRGGSLPLDDRRTRSIPRRATEGDVIPVVRRSSSTRAITMSERDRRKSVSGEVLVRPDQVLCTTCGSRAMGTTAEDEAMAMDEDEGMDEERHSDKKRMSLSRRISVKMGEKLTAIGGDVASGYGGSRLMV</sequence>
<gene>
    <name evidence="2" type="ORF">CkaCkLH20_11579</name>
</gene>
<dbReference type="Proteomes" id="UP000781932">
    <property type="component" value="Unassembled WGS sequence"/>
</dbReference>
<reference evidence="2" key="1">
    <citation type="submission" date="2020-03" db="EMBL/GenBank/DDBJ databases">
        <authorList>
            <person name="He L."/>
        </authorList>
    </citation>
    <scope>NUCLEOTIDE SEQUENCE</scope>
    <source>
        <strain evidence="2">CkLH20</strain>
    </source>
</reference>
<dbReference type="GeneID" id="62167367"/>
<feature type="region of interest" description="Disordered" evidence="1">
    <location>
        <begin position="235"/>
        <end position="261"/>
    </location>
</feature>
<reference evidence="2" key="2">
    <citation type="submission" date="2020-11" db="EMBL/GenBank/DDBJ databases">
        <title>Whole genome sequencing of Colletotrichum sp.</title>
        <authorList>
            <person name="Li H."/>
        </authorList>
    </citation>
    <scope>NUCLEOTIDE SEQUENCE</scope>
    <source>
        <strain evidence="2">CkLH20</strain>
    </source>
</reference>
<evidence type="ECO:0000313" key="3">
    <source>
        <dbReference type="Proteomes" id="UP000781932"/>
    </source>
</evidence>
<protein>
    <submittedName>
        <fullName evidence="2">Uncharacterized protein</fullName>
    </submittedName>
</protein>
<dbReference type="RefSeq" id="XP_038740368.1">
    <property type="nucleotide sequence ID" value="XM_038894293.1"/>
</dbReference>
<evidence type="ECO:0000313" key="2">
    <source>
        <dbReference type="EMBL" id="KAF9870907.1"/>
    </source>
</evidence>
<name>A0A9P6HVU5_9PEZI</name>
<comment type="caution">
    <text evidence="2">The sequence shown here is derived from an EMBL/GenBank/DDBJ whole genome shotgun (WGS) entry which is preliminary data.</text>
</comment>
<evidence type="ECO:0000256" key="1">
    <source>
        <dbReference type="SAM" id="MobiDB-lite"/>
    </source>
</evidence>
<accession>A0A9P6HVU5</accession>